<reference evidence="2 3" key="1">
    <citation type="submission" date="2018-06" db="EMBL/GenBank/DDBJ databases">
        <authorList>
            <person name="Liu Z.-W."/>
        </authorList>
    </citation>
    <scope>NUCLEOTIDE SEQUENCE [LARGE SCALE GENOMIC DNA]</scope>
    <source>
        <strain evidence="2 3">2b14</strain>
    </source>
</reference>
<dbReference type="OrthoDB" id="5114860at2"/>
<keyword evidence="3" id="KW-1185">Reference proteome</keyword>
<proteinExistence type="predicted"/>
<dbReference type="AlphaFoldDB" id="A0A364RGQ1"/>
<protein>
    <submittedName>
        <fullName evidence="2">Uncharacterized protein</fullName>
    </submittedName>
</protein>
<evidence type="ECO:0000313" key="2">
    <source>
        <dbReference type="EMBL" id="RAU83435.1"/>
    </source>
</evidence>
<comment type="caution">
    <text evidence="2">The sequence shown here is derived from an EMBL/GenBank/DDBJ whole genome shotgun (WGS) entry which is preliminary data.</text>
</comment>
<name>A0A364RGQ1_9BACT</name>
<reference evidence="2 3" key="2">
    <citation type="submission" date="2018-07" db="EMBL/GenBank/DDBJ databases">
        <title>Pontibacter sp. 2b14 genomic sequence and assembly.</title>
        <authorList>
            <person name="Du Z.-J."/>
        </authorList>
    </citation>
    <scope>NUCLEOTIDE SEQUENCE [LARGE SCALE GENOMIC DNA]</scope>
    <source>
        <strain evidence="2 3">2b14</strain>
    </source>
</reference>
<feature type="transmembrane region" description="Helical" evidence="1">
    <location>
        <begin position="120"/>
        <end position="138"/>
    </location>
</feature>
<dbReference type="InterPro" id="IPR053824">
    <property type="entry name" value="DUF7010"/>
</dbReference>
<feature type="transmembrane region" description="Helical" evidence="1">
    <location>
        <begin position="68"/>
        <end position="90"/>
    </location>
</feature>
<feature type="transmembrane region" description="Helical" evidence="1">
    <location>
        <begin position="12"/>
        <end position="29"/>
    </location>
</feature>
<feature type="transmembrane region" description="Helical" evidence="1">
    <location>
        <begin position="35"/>
        <end position="56"/>
    </location>
</feature>
<evidence type="ECO:0000313" key="3">
    <source>
        <dbReference type="Proteomes" id="UP000251692"/>
    </source>
</evidence>
<accession>A0A364RGQ1</accession>
<keyword evidence="1" id="KW-0472">Membrane</keyword>
<evidence type="ECO:0000256" key="1">
    <source>
        <dbReference type="SAM" id="Phobius"/>
    </source>
</evidence>
<dbReference type="Pfam" id="PF22765">
    <property type="entry name" value="DUF7010"/>
    <property type="match status" value="1"/>
</dbReference>
<organism evidence="2 3">
    <name type="scientific">Pontibacter arcticus</name>
    <dbReference type="NCBI Taxonomy" id="2080288"/>
    <lineage>
        <taxon>Bacteria</taxon>
        <taxon>Pseudomonadati</taxon>
        <taxon>Bacteroidota</taxon>
        <taxon>Cytophagia</taxon>
        <taxon>Cytophagales</taxon>
        <taxon>Hymenobacteraceae</taxon>
        <taxon>Pontibacter</taxon>
    </lineage>
</organism>
<keyword evidence="1" id="KW-1133">Transmembrane helix</keyword>
<sequence>MRTAYLHGYPGVIVSGSVWLVSALVALFVSPEKAVWALLIGGVLIYPLSMLLDKILGAPGAHNPSNPLGKLAMEGTVFMIMCIPLAFGLSFYKIEWFFQGMLLIIGGRYLHFATLYGLKIYWALGIGLGIAAYALLVMNASSHTTLLVGATIEILFGIVMLILTRNRKSSSYQ</sequence>
<keyword evidence="1" id="KW-0812">Transmembrane</keyword>
<dbReference type="Proteomes" id="UP000251692">
    <property type="component" value="Unassembled WGS sequence"/>
</dbReference>
<feature type="transmembrane region" description="Helical" evidence="1">
    <location>
        <begin position="144"/>
        <end position="163"/>
    </location>
</feature>
<dbReference type="EMBL" id="QMDV01000002">
    <property type="protein sequence ID" value="RAU83435.1"/>
    <property type="molecule type" value="Genomic_DNA"/>
</dbReference>
<gene>
    <name evidence="2" type="ORF">DP923_05395</name>
</gene>